<reference evidence="2 3" key="1">
    <citation type="journal article" date="2017" name="Genome Announc.">
        <title>Complete Genome Sequences of Two Acetylene-Fermenting Pelobacter acetylenicus Strains.</title>
        <authorList>
            <person name="Sutton J.M."/>
            <person name="Baesman S.M."/>
            <person name="Fierst J.L."/>
            <person name="Poret-Peterson A.T."/>
            <person name="Oremland R.S."/>
            <person name="Dunlap D.S."/>
            <person name="Akob D.M."/>
        </authorList>
    </citation>
    <scope>NUCLEOTIDE SEQUENCE [LARGE SCALE GENOMIC DNA]</scope>
    <source>
        <strain evidence="2 3">DSM 3247</strain>
    </source>
</reference>
<dbReference type="STRING" id="29542.A6070_10985"/>
<accession>A0A1L3GDG6</accession>
<keyword evidence="1" id="KW-0472">Membrane</keyword>
<sequence>MRLDFFLSKTSNLFAERRLLRLMVILIGGLTALNCLLLFAAMDRQRTILVPPALAGQAEVAGSTADPDYLRLMGRYVTGLRLNYTPATVRKQFDELLPLVAPEEYPSLNKELYRIADAVEMTGATSVFHLEDMIHFPQQQCLEIPGRMELYVRDQKTEDKRMAYRLSYKIRDGRFWITGFMEKEG</sequence>
<feature type="transmembrane region" description="Helical" evidence="1">
    <location>
        <begin position="20"/>
        <end position="41"/>
    </location>
</feature>
<dbReference type="EMBL" id="CP015518">
    <property type="protein sequence ID" value="APG23992.1"/>
    <property type="molecule type" value="Genomic_DNA"/>
</dbReference>
<dbReference type="RefSeq" id="WP_072285808.1">
    <property type="nucleotide sequence ID" value="NZ_CP015455.1"/>
</dbReference>
<dbReference type="Pfam" id="PF05309">
    <property type="entry name" value="TraE"/>
    <property type="match status" value="1"/>
</dbReference>
<dbReference type="Proteomes" id="UP000182264">
    <property type="component" value="Chromosome"/>
</dbReference>
<evidence type="ECO:0000313" key="3">
    <source>
        <dbReference type="Proteomes" id="UP000182264"/>
    </source>
</evidence>
<evidence type="ECO:0008006" key="4">
    <source>
        <dbReference type="Google" id="ProtNLM"/>
    </source>
</evidence>
<evidence type="ECO:0000256" key="1">
    <source>
        <dbReference type="SAM" id="Phobius"/>
    </source>
</evidence>
<dbReference type="AlphaFoldDB" id="A0A1L3GDG6"/>
<name>A0A1L3GDG6_SYNAC</name>
<protein>
    <recommendedName>
        <fullName evidence="4">Conjugal transfer pilus assembly protein TraE</fullName>
    </recommendedName>
</protein>
<keyword evidence="1" id="KW-1133">Transmembrane helix</keyword>
<keyword evidence="1" id="KW-0812">Transmembrane</keyword>
<keyword evidence="3" id="KW-1185">Reference proteome</keyword>
<evidence type="ECO:0000313" key="2">
    <source>
        <dbReference type="EMBL" id="APG23992.1"/>
    </source>
</evidence>
<gene>
    <name evidence="2" type="ORF">A7E75_02365</name>
</gene>
<dbReference type="InterPro" id="IPR007973">
    <property type="entry name" value="Pilus_assembly_TraE"/>
</dbReference>
<proteinExistence type="predicted"/>
<dbReference type="OrthoDB" id="5417723at2"/>
<dbReference type="KEGG" id="pace:A6070_10985"/>
<organism evidence="2 3">
    <name type="scientific">Syntrophotalea acetylenica</name>
    <name type="common">Pelobacter acetylenicus</name>
    <dbReference type="NCBI Taxonomy" id="29542"/>
    <lineage>
        <taxon>Bacteria</taxon>
        <taxon>Pseudomonadati</taxon>
        <taxon>Thermodesulfobacteriota</taxon>
        <taxon>Desulfuromonadia</taxon>
        <taxon>Desulfuromonadales</taxon>
        <taxon>Syntrophotaleaceae</taxon>
        <taxon>Syntrophotalea</taxon>
    </lineage>
</organism>